<comment type="caution">
    <text evidence="1">The sequence shown here is derived from an EMBL/GenBank/DDBJ whole genome shotgun (WGS) entry which is preliminary data.</text>
</comment>
<protein>
    <submittedName>
        <fullName evidence="1">Uncharacterized protein</fullName>
    </submittedName>
</protein>
<name>A0AAW1FMS9_ZOAVI</name>
<dbReference type="Proteomes" id="UP001488805">
    <property type="component" value="Unassembled WGS sequence"/>
</dbReference>
<reference evidence="1 2" key="1">
    <citation type="journal article" date="2024" name="Genome Biol. Evol.">
        <title>Chromosome-level genome assembly of the viviparous eelpout Zoarces viviparus.</title>
        <authorList>
            <person name="Fuhrmann N."/>
            <person name="Brasseur M.V."/>
            <person name="Bakowski C.E."/>
            <person name="Podsiadlowski L."/>
            <person name="Prost S."/>
            <person name="Krehenwinkel H."/>
            <person name="Mayer C."/>
        </authorList>
    </citation>
    <scope>NUCLEOTIDE SEQUENCE [LARGE SCALE GENOMIC DNA]</scope>
    <source>
        <strain evidence="1">NO-MEL_2022_Ind0_liver</strain>
    </source>
</reference>
<evidence type="ECO:0000313" key="2">
    <source>
        <dbReference type="Proteomes" id="UP001488805"/>
    </source>
</evidence>
<proteinExistence type="predicted"/>
<dbReference type="AlphaFoldDB" id="A0AAW1FMS9"/>
<keyword evidence="2" id="KW-1185">Reference proteome</keyword>
<sequence length="100" mass="11197">MCHHANTHGTQPYVALNNLRVVAGETAEGVLRRGGVESKPEAIIPLSLLRLQTAQIPQEAYPAAVHSFVSLPRLPVWEKEKSFWYPTSTRLPFGRYKVIC</sequence>
<organism evidence="1 2">
    <name type="scientific">Zoarces viviparus</name>
    <name type="common">Viviparous eelpout</name>
    <name type="synonym">Blennius viviparus</name>
    <dbReference type="NCBI Taxonomy" id="48416"/>
    <lineage>
        <taxon>Eukaryota</taxon>
        <taxon>Metazoa</taxon>
        <taxon>Chordata</taxon>
        <taxon>Craniata</taxon>
        <taxon>Vertebrata</taxon>
        <taxon>Euteleostomi</taxon>
        <taxon>Actinopterygii</taxon>
        <taxon>Neopterygii</taxon>
        <taxon>Teleostei</taxon>
        <taxon>Neoteleostei</taxon>
        <taxon>Acanthomorphata</taxon>
        <taxon>Eupercaria</taxon>
        <taxon>Perciformes</taxon>
        <taxon>Cottioidei</taxon>
        <taxon>Zoarcales</taxon>
        <taxon>Zoarcidae</taxon>
        <taxon>Zoarcinae</taxon>
        <taxon>Zoarces</taxon>
    </lineage>
</organism>
<accession>A0AAW1FMS9</accession>
<dbReference type="EMBL" id="JBCEZU010000045">
    <property type="protein sequence ID" value="KAK9536129.1"/>
    <property type="molecule type" value="Genomic_DNA"/>
</dbReference>
<evidence type="ECO:0000313" key="1">
    <source>
        <dbReference type="EMBL" id="KAK9536129.1"/>
    </source>
</evidence>
<gene>
    <name evidence="1" type="ORF">VZT92_005939</name>
</gene>